<dbReference type="Proteomes" id="UP000176603">
    <property type="component" value="Unassembled WGS sequence"/>
</dbReference>
<name>A0A1F7UKY5_9BACT</name>
<proteinExistence type="predicted"/>
<sequence length="219" mass="23582">MTTPVPVTKPKFGFNAVACLGYGILLVVAFALIVAVLLAKTGLVKVPLASRLYRGPGPTRIVTAGVTDPEAFSDAISAKVALAVKRGGPPPYRVTVEETELTAAFRGALASFVQGSNIIAERPQIVMTPTAIELSGRFVREGITFDILTRFEPRVEDGELRLNPISVQFGDYPISTSTAQNLMGYFFKRDFGAWRLDVGPIGLRDIRLGDGKVELFLGP</sequence>
<accession>A0A1F7UKY5</accession>
<keyword evidence="1" id="KW-0812">Transmembrane</keyword>
<evidence type="ECO:0000256" key="1">
    <source>
        <dbReference type="SAM" id="Phobius"/>
    </source>
</evidence>
<comment type="caution">
    <text evidence="2">The sequence shown here is derived from an EMBL/GenBank/DDBJ whole genome shotgun (WGS) entry which is preliminary data.</text>
</comment>
<organism evidence="2 3">
    <name type="scientific">Candidatus Uhrbacteria bacterium RIFCSPHIGHO2_12_FULL_60_25</name>
    <dbReference type="NCBI Taxonomy" id="1802399"/>
    <lineage>
        <taxon>Bacteria</taxon>
        <taxon>Candidatus Uhriibacteriota</taxon>
    </lineage>
</organism>
<dbReference type="EMBL" id="MGEH01000020">
    <property type="protein sequence ID" value="OGL78941.1"/>
    <property type="molecule type" value="Genomic_DNA"/>
</dbReference>
<dbReference type="STRING" id="1802399.A3E39_02015"/>
<keyword evidence="1" id="KW-0472">Membrane</keyword>
<gene>
    <name evidence="2" type="ORF">A3E39_02015</name>
</gene>
<feature type="transmembrane region" description="Helical" evidence="1">
    <location>
        <begin position="12"/>
        <end position="38"/>
    </location>
</feature>
<evidence type="ECO:0000313" key="2">
    <source>
        <dbReference type="EMBL" id="OGL78941.1"/>
    </source>
</evidence>
<keyword evidence="1" id="KW-1133">Transmembrane helix</keyword>
<evidence type="ECO:0008006" key="4">
    <source>
        <dbReference type="Google" id="ProtNLM"/>
    </source>
</evidence>
<reference evidence="2 3" key="1">
    <citation type="journal article" date="2016" name="Nat. Commun.">
        <title>Thousands of microbial genomes shed light on interconnected biogeochemical processes in an aquifer system.</title>
        <authorList>
            <person name="Anantharaman K."/>
            <person name="Brown C.T."/>
            <person name="Hug L.A."/>
            <person name="Sharon I."/>
            <person name="Castelle C.J."/>
            <person name="Probst A.J."/>
            <person name="Thomas B.C."/>
            <person name="Singh A."/>
            <person name="Wilkins M.J."/>
            <person name="Karaoz U."/>
            <person name="Brodie E.L."/>
            <person name="Williams K.H."/>
            <person name="Hubbard S.S."/>
            <person name="Banfield J.F."/>
        </authorList>
    </citation>
    <scope>NUCLEOTIDE SEQUENCE [LARGE SCALE GENOMIC DNA]</scope>
</reference>
<protein>
    <recommendedName>
        <fullName evidence="4">DUF2993 domain-containing protein</fullName>
    </recommendedName>
</protein>
<dbReference type="AlphaFoldDB" id="A0A1F7UKY5"/>
<evidence type="ECO:0000313" key="3">
    <source>
        <dbReference type="Proteomes" id="UP000176603"/>
    </source>
</evidence>